<dbReference type="GO" id="GO:0009010">
    <property type="term" value="F:sorbitol-6-phosphate 2-dehydrogenase activity"/>
    <property type="evidence" value="ECO:0007669"/>
    <property type="project" value="UniProtKB-EC"/>
</dbReference>
<keyword evidence="2 4" id="KW-0560">Oxidoreductase</keyword>
<dbReference type="SUPFAM" id="SSF51735">
    <property type="entry name" value="NAD(P)-binding Rossmann-fold domains"/>
    <property type="match status" value="1"/>
</dbReference>
<evidence type="ECO:0000256" key="1">
    <source>
        <dbReference type="ARBA" id="ARBA00006484"/>
    </source>
</evidence>
<dbReference type="Gene3D" id="3.40.50.720">
    <property type="entry name" value="NAD(P)-binding Rossmann-like Domain"/>
    <property type="match status" value="1"/>
</dbReference>
<dbReference type="InterPro" id="IPR013454">
    <property type="entry name" value="Bifunc_RhaD/ADH"/>
</dbReference>
<proteinExistence type="inferred from homology"/>
<organism evidence="4 5">
    <name type="scientific">Candidatus Fervidibacter japonicus</name>
    <dbReference type="NCBI Taxonomy" id="2035412"/>
    <lineage>
        <taxon>Bacteria</taxon>
        <taxon>Candidatus Fervidibacterota</taxon>
        <taxon>Candidatus Fervidibacter</taxon>
    </lineage>
</organism>
<evidence type="ECO:0000259" key="3">
    <source>
        <dbReference type="SMART" id="SM01007"/>
    </source>
</evidence>
<dbReference type="Pfam" id="PF13561">
    <property type="entry name" value="adh_short_C2"/>
    <property type="match status" value="1"/>
</dbReference>
<dbReference type="PANTHER" id="PTHR43669">
    <property type="entry name" value="5-KETO-D-GLUCONATE 5-REDUCTASE"/>
    <property type="match status" value="1"/>
</dbReference>
<dbReference type="PANTHER" id="PTHR43669:SF8">
    <property type="entry name" value="SHORT-CHAIN TYPE DEHYDROGENASE_REDUCTASE-RELATED"/>
    <property type="match status" value="1"/>
</dbReference>
<dbReference type="NCBIfam" id="NF006190">
    <property type="entry name" value="PRK08324.1-4"/>
    <property type="match status" value="1"/>
</dbReference>
<sequence length="694" mass="76205">MPPLPSLWDDEKAAQLRSDLELLVYRSNLLGAEPAIVNWRGGNTSSKTLERDHLGRSVRVLWVKGSGSDLATCTAKDFAGLKLDEVLPLQQRERLTDEEMVDYLAHCVFKPGGPRQSVETLMHAFLPFAQVDHTHPDAILAFANAANGEELARRVFGNRIVWVPYVRPGFPLAKAVAQLVRDNPKAEAAILQKHGLVTWGETHKESYHNTLRIINEAQAAVDEALKGKKVFGGLKVQPVDKEKREQIMAALLPTLRGAVSRCKRVILHYDDSERVLQFASGHDAPRISMVGSACPDHLVHTKHYPVWIDCAPDKIDLAEIKRQIRDRSEEFARRYETYYRENAERTGTTEPMMDPYQRITLFPALGLVATGKDKFTARMSAEIFHRAIEVMKGASALDSYTSLSDAEAFAVEYWPLELYKLKLAPPERELARRVAVITGGAGGIGSAIAERLAEEGAHVVVADVDEPGAKKVAANIVAQHGEGRAIGVGVDVTDEGSVEALFRQTVLTYGGVDILVCSVGVALAKPVEETTVSDWRKLMDILALGYFLPAREAFRIMKEQGIGGAIVFVTSKNAIVASKGAAVYNAAKAAEAHLARSLAEEGGAHGIRVNCVAPDAVLESSKIWSSEWRQQRAKEYGIAPEQLEEFYRQRTVLKVNVYPRDVAEAVLWLVSDRSSKTTGCTVTVDGGVTAAYVR</sequence>
<accession>A0A2H5XET5</accession>
<dbReference type="FunFam" id="3.40.50.720:FF:000084">
    <property type="entry name" value="Short-chain dehydrogenase reductase"/>
    <property type="match status" value="1"/>
</dbReference>
<dbReference type="SUPFAM" id="SSF53639">
    <property type="entry name" value="AraD/HMP-PK domain-like"/>
    <property type="match status" value="1"/>
</dbReference>
<dbReference type="Proteomes" id="UP000236173">
    <property type="component" value="Unassembled WGS sequence"/>
</dbReference>
<dbReference type="NCBIfam" id="TIGR02632">
    <property type="entry name" value="RhaD_aldol-ADH"/>
    <property type="match status" value="1"/>
</dbReference>
<dbReference type="EMBL" id="BEHT01000034">
    <property type="protein sequence ID" value="GBC99690.1"/>
    <property type="molecule type" value="Genomic_DNA"/>
</dbReference>
<name>A0A2H5XET5_9BACT</name>
<dbReference type="PRINTS" id="PR00081">
    <property type="entry name" value="GDHRDH"/>
</dbReference>
<dbReference type="AlphaFoldDB" id="A0A2H5XET5"/>
<dbReference type="NCBIfam" id="NF006189">
    <property type="entry name" value="PRK08324.1-3"/>
    <property type="match status" value="1"/>
</dbReference>
<protein>
    <submittedName>
        <fullName evidence="4">Sorbitol-6-phosphate 2-dehydrogenase</fullName>
        <ecNumber evidence="4">1.1.1.140</ecNumber>
    </submittedName>
</protein>
<dbReference type="InterPro" id="IPR036409">
    <property type="entry name" value="Aldolase_II/adducin_N_sf"/>
</dbReference>
<dbReference type="InterPro" id="IPR002347">
    <property type="entry name" value="SDR_fam"/>
</dbReference>
<dbReference type="InterPro" id="IPR001303">
    <property type="entry name" value="Aldolase_II/adducin_N"/>
</dbReference>
<dbReference type="InterPro" id="IPR036291">
    <property type="entry name" value="NAD(P)-bd_dom_sf"/>
</dbReference>
<comment type="caution">
    <text evidence="4">The sequence shown here is derived from an EMBL/GenBank/DDBJ whole genome shotgun (WGS) entry which is preliminary data.</text>
</comment>
<dbReference type="SMART" id="SM01007">
    <property type="entry name" value="Aldolase_II"/>
    <property type="match status" value="1"/>
</dbReference>
<dbReference type="EC" id="1.1.1.140" evidence="4"/>
<evidence type="ECO:0000313" key="5">
    <source>
        <dbReference type="Proteomes" id="UP000236173"/>
    </source>
</evidence>
<evidence type="ECO:0000313" key="4">
    <source>
        <dbReference type="EMBL" id="GBC99690.1"/>
    </source>
</evidence>
<comment type="similarity">
    <text evidence="1">Belongs to the short-chain dehydrogenases/reductases (SDR) family.</text>
</comment>
<gene>
    <name evidence="4" type="primary">srlD</name>
    <name evidence="4" type="ORF">HRbin17_02221</name>
</gene>
<dbReference type="Pfam" id="PF00596">
    <property type="entry name" value="Aldolase_II"/>
    <property type="match status" value="1"/>
</dbReference>
<reference evidence="5" key="1">
    <citation type="submission" date="2017-09" db="EMBL/GenBank/DDBJ databases">
        <title>Metaegenomics of thermophilic ammonia-oxidizing enrichment culture.</title>
        <authorList>
            <person name="Kato S."/>
            <person name="Suzuki K."/>
        </authorList>
    </citation>
    <scope>NUCLEOTIDE SEQUENCE [LARGE SCALE GENOMIC DNA]</scope>
</reference>
<evidence type="ECO:0000256" key="2">
    <source>
        <dbReference type="ARBA" id="ARBA00023002"/>
    </source>
</evidence>
<dbReference type="Gene3D" id="3.40.225.10">
    <property type="entry name" value="Class II aldolase/adducin N-terminal domain"/>
    <property type="match status" value="1"/>
</dbReference>
<feature type="domain" description="Class II aldolase/adducin N-terminal" evidence="3">
    <location>
        <begin position="22"/>
        <end position="221"/>
    </location>
</feature>